<comment type="caution">
    <text evidence="2">The sequence shown here is derived from an EMBL/GenBank/DDBJ whole genome shotgun (WGS) entry which is preliminary data.</text>
</comment>
<feature type="compositionally biased region" description="Basic and acidic residues" evidence="1">
    <location>
        <begin position="142"/>
        <end position="152"/>
    </location>
</feature>
<organism evidence="2 3">
    <name type="scientific">Kineococcus glutinatus</name>
    <dbReference type="NCBI Taxonomy" id="1070872"/>
    <lineage>
        <taxon>Bacteria</taxon>
        <taxon>Bacillati</taxon>
        <taxon>Actinomycetota</taxon>
        <taxon>Actinomycetes</taxon>
        <taxon>Kineosporiales</taxon>
        <taxon>Kineosporiaceae</taxon>
        <taxon>Kineococcus</taxon>
    </lineage>
</organism>
<name>A0ABP9I0G6_9ACTN</name>
<protein>
    <recommendedName>
        <fullName evidence="4">L-rhamnose mutarotase</fullName>
    </recommendedName>
</protein>
<evidence type="ECO:0000256" key="1">
    <source>
        <dbReference type="SAM" id="MobiDB-lite"/>
    </source>
</evidence>
<dbReference type="PANTHER" id="PTHR34389:SF2">
    <property type="entry name" value="L-RHAMNOSE MUTAROTASE"/>
    <property type="match status" value="1"/>
</dbReference>
<evidence type="ECO:0000313" key="2">
    <source>
        <dbReference type="EMBL" id="GAA4984136.1"/>
    </source>
</evidence>
<gene>
    <name evidence="2" type="ORF">GCM10023225_24130</name>
</gene>
<reference evidence="3" key="1">
    <citation type="journal article" date="2019" name="Int. J. Syst. Evol. Microbiol.">
        <title>The Global Catalogue of Microorganisms (GCM) 10K type strain sequencing project: providing services to taxonomists for standard genome sequencing and annotation.</title>
        <authorList>
            <consortium name="The Broad Institute Genomics Platform"/>
            <consortium name="The Broad Institute Genome Sequencing Center for Infectious Disease"/>
            <person name="Wu L."/>
            <person name="Ma J."/>
        </authorList>
    </citation>
    <scope>NUCLEOTIDE SEQUENCE [LARGE SCALE GENOMIC DNA]</scope>
    <source>
        <strain evidence="3">JCM 18126</strain>
    </source>
</reference>
<dbReference type="InterPro" id="IPR008000">
    <property type="entry name" value="Rham/fucose_mutarotase"/>
</dbReference>
<dbReference type="Proteomes" id="UP001501195">
    <property type="component" value="Unassembled WGS sequence"/>
</dbReference>
<sequence>MKRFTKEWRDDAITGVGGAAVSRVVITLQVRPDRLEEYRERHAAVWPEMLRALRDAGWNAYTLHLRPDGLLVGVLETDDLDAAVAAMGATDVNARWQAEMAPFFAGLEEAPDRAMRPLELVFDLDAQLAAAGEATTQAPTDRNPDQEHSHDR</sequence>
<accession>A0ABP9I0G6</accession>
<dbReference type="InterPro" id="IPR011008">
    <property type="entry name" value="Dimeric_a/b-barrel"/>
</dbReference>
<keyword evidence="3" id="KW-1185">Reference proteome</keyword>
<dbReference type="EMBL" id="BAABIL010000373">
    <property type="protein sequence ID" value="GAA4984136.1"/>
    <property type="molecule type" value="Genomic_DNA"/>
</dbReference>
<dbReference type="PANTHER" id="PTHR34389">
    <property type="entry name" value="L-RHAMNOSE MUTAROTASE"/>
    <property type="match status" value="1"/>
</dbReference>
<dbReference type="Pfam" id="PF05336">
    <property type="entry name" value="rhaM"/>
    <property type="match status" value="1"/>
</dbReference>
<dbReference type="SUPFAM" id="SSF54909">
    <property type="entry name" value="Dimeric alpha+beta barrel"/>
    <property type="match status" value="1"/>
</dbReference>
<evidence type="ECO:0008006" key="4">
    <source>
        <dbReference type="Google" id="ProtNLM"/>
    </source>
</evidence>
<evidence type="ECO:0000313" key="3">
    <source>
        <dbReference type="Proteomes" id="UP001501195"/>
    </source>
</evidence>
<dbReference type="Gene3D" id="3.30.70.100">
    <property type="match status" value="1"/>
</dbReference>
<proteinExistence type="predicted"/>
<feature type="region of interest" description="Disordered" evidence="1">
    <location>
        <begin position="131"/>
        <end position="152"/>
    </location>
</feature>